<organism evidence="1 2">
    <name type="scientific">Spiromyces aspiralis</name>
    <dbReference type="NCBI Taxonomy" id="68401"/>
    <lineage>
        <taxon>Eukaryota</taxon>
        <taxon>Fungi</taxon>
        <taxon>Fungi incertae sedis</taxon>
        <taxon>Zoopagomycota</taxon>
        <taxon>Kickxellomycotina</taxon>
        <taxon>Kickxellomycetes</taxon>
        <taxon>Kickxellales</taxon>
        <taxon>Kickxellaceae</taxon>
        <taxon>Spiromyces</taxon>
    </lineage>
</organism>
<keyword evidence="2" id="KW-1185">Reference proteome</keyword>
<keyword evidence="1" id="KW-0418">Kinase</keyword>
<proteinExistence type="predicted"/>
<dbReference type="EC" id="2.7.11.1" evidence="1"/>
<protein>
    <submittedName>
        <fullName evidence="1">Serine/threonine-protein kinase</fullName>
        <ecNumber evidence="1">2.7.11.1</ecNumber>
    </submittedName>
</protein>
<dbReference type="Proteomes" id="UP001145114">
    <property type="component" value="Unassembled WGS sequence"/>
</dbReference>
<feature type="non-terminal residue" evidence="1">
    <location>
        <position position="961"/>
    </location>
</feature>
<sequence length="961" mass="103505">MTLDRPLPEETFGQELRHLAASVPNADRFPIVKSLPLCECRKLTTLRRYIEDAARNIQRQTLQLINRNDGMTESDGPVTDGIQLKNVGVTLHTVFLSPNDAQKTEPVLAAARHQQMSSGDPLRPTSSRIGEFAGESSRPSFSSDVPSVMSERQRQQQQQYMSQPYVVSRDRTPSVLSVNTTDTATEATVAATVGVASRQRGTAGSRRESSYASISNVVATAVPPTSSNICSGTHEGKNHSHTCSPGNGDACHQAEVLFQLQQLNIDYASSGRASVKSDHDSGALSAEPGDAYRRRGAEKHAPASPSSGLQGSAGSAGGSNRQEMTRSTGGSYATTRGESYVTGDYGRRRSVARLLHKKANQAFPLACSDLGPSYYPAPSKLPVHQRAVGSGGSNSSRGGSGGGVLRGFGVASMAGGKGWGPEGILVANLCEHQDSVRTMAISADNVLLATGGDDGVVRVWDCQAFVKNSVHRSSAIHHQGGRIQSLAFVAQTHSLVACSDNGRIDLIAVEIEEASEMVNAPIRRGQCCLVRKYMLRQREYGVQCQYLKSDEASYLVVATNQSRVIALDVRTFEKQWEASMKFSYGRITCFVCDQHQRSWMLLGTATGRLLLLDLRFRMVVQVYTHPLSAVINQMCLYAESRASEASVLVATSNGEVGVFGVESGEWKLVLSTRGWEEIQQDLQQSHILAQTSPETSGLPPALIELVHHRTAAESGDSDAEDDQSPDPSSPQSIVDRHTVSTPSSVRAICHLPGSAYVIAGGNDTKIRSWNIQRLDKSYVISSNGYADRFSYNSYRIGNTLYHCESVPQNSTTAAATRLRGQSIGSGRNRPLSQQSVLSAATVAASYHRREGSTASAQGSEAHSLVTGPSSGSNARGRLSVNQLGDNDTEVTSMHSNDGGDQYRMASTASTPQIPMSPVKRRLVPPELDQQVGRHTDAITCMQITQYPHLMLIVGARDGVIK</sequence>
<dbReference type="EMBL" id="JAMZIH010005638">
    <property type="protein sequence ID" value="KAJ1674859.1"/>
    <property type="molecule type" value="Genomic_DNA"/>
</dbReference>
<gene>
    <name evidence="1" type="primary">VPS15_1</name>
    <name evidence="1" type="ORF">EV182_002417</name>
</gene>
<comment type="caution">
    <text evidence="1">The sequence shown here is derived from an EMBL/GenBank/DDBJ whole genome shotgun (WGS) entry which is preliminary data.</text>
</comment>
<reference evidence="1" key="1">
    <citation type="submission" date="2022-06" db="EMBL/GenBank/DDBJ databases">
        <title>Phylogenomic reconstructions and comparative analyses of Kickxellomycotina fungi.</title>
        <authorList>
            <person name="Reynolds N.K."/>
            <person name="Stajich J.E."/>
            <person name="Barry K."/>
            <person name="Grigoriev I.V."/>
            <person name="Crous P."/>
            <person name="Smith M.E."/>
        </authorList>
    </citation>
    <scope>NUCLEOTIDE SEQUENCE</scope>
    <source>
        <strain evidence="1">RSA 2271</strain>
    </source>
</reference>
<evidence type="ECO:0000313" key="2">
    <source>
        <dbReference type="Proteomes" id="UP001145114"/>
    </source>
</evidence>
<evidence type="ECO:0000313" key="1">
    <source>
        <dbReference type="EMBL" id="KAJ1674859.1"/>
    </source>
</evidence>
<accession>A0ACC1HLR1</accession>
<keyword evidence="1" id="KW-0808">Transferase</keyword>
<name>A0ACC1HLR1_9FUNG</name>